<evidence type="ECO:0000313" key="2">
    <source>
        <dbReference type="Proteomes" id="UP000002059"/>
    </source>
</evidence>
<dbReference type="GeneID" id="26970577"/>
<accession>A0A0A2VLF9</accession>
<dbReference type="Proteomes" id="UP000002059">
    <property type="component" value="Partially assembled WGS sequence"/>
</dbReference>
<protein>
    <submittedName>
        <fullName evidence="1">Uncharacterized protein</fullName>
    </submittedName>
</protein>
<dbReference type="RefSeq" id="XP_015703167.1">
    <property type="nucleotide sequence ID" value="XM_015847258.1"/>
</dbReference>
<sequence length="102" mass="11741">MANTGVVWEGRPHGEAKAKLDPRRKIKSELENFISVHCIGVKMRSKWVYKELAKDVNTPEKIANNEQKTCMETRQGKENRQVEQILNKLLQLAPIPTPGLWF</sequence>
<proteinExistence type="predicted"/>
<dbReference type="EMBL" id="KN293998">
    <property type="protein sequence ID" value="KGQ01659.1"/>
    <property type="molecule type" value="Genomic_DNA"/>
</dbReference>
<dbReference type="AlphaFoldDB" id="A0A0A2VLF9"/>
<dbReference type="VEuPathDB" id="FungiDB:PAAG_11650"/>
<organism evidence="1 2">
    <name type="scientific">Paracoccidioides lutzii (strain ATCC MYA-826 / Pb01)</name>
    <name type="common">Paracoccidioides brasiliensis</name>
    <dbReference type="NCBI Taxonomy" id="502779"/>
    <lineage>
        <taxon>Eukaryota</taxon>
        <taxon>Fungi</taxon>
        <taxon>Dikarya</taxon>
        <taxon>Ascomycota</taxon>
        <taxon>Pezizomycotina</taxon>
        <taxon>Eurotiomycetes</taxon>
        <taxon>Eurotiomycetidae</taxon>
        <taxon>Onygenales</taxon>
        <taxon>Ajellomycetaceae</taxon>
        <taxon>Paracoccidioides</taxon>
    </lineage>
</organism>
<evidence type="ECO:0000313" key="1">
    <source>
        <dbReference type="EMBL" id="KGQ01659.1"/>
    </source>
</evidence>
<dbReference type="KEGG" id="pbl:PAAG_11650"/>
<name>A0A0A2VLF9_PARBA</name>
<dbReference type="OrthoDB" id="10437262at2759"/>
<gene>
    <name evidence="1" type="ORF">PAAG_11650</name>
</gene>
<reference evidence="1 2" key="1">
    <citation type="journal article" date="2011" name="PLoS Genet.">
        <title>Comparative genomic analysis of human fungal pathogens causing paracoccidioidomycosis.</title>
        <authorList>
            <person name="Desjardins C.A."/>
            <person name="Champion M.D."/>
            <person name="Holder J.W."/>
            <person name="Muszewska A."/>
            <person name="Goldberg J."/>
            <person name="Bailao A.M."/>
            <person name="Brigido M.M."/>
            <person name="Ferreira M.E."/>
            <person name="Garcia A.M."/>
            <person name="Grynberg M."/>
            <person name="Gujja S."/>
            <person name="Heiman D.I."/>
            <person name="Henn M.R."/>
            <person name="Kodira C.D."/>
            <person name="Leon-Narvaez H."/>
            <person name="Longo L.V."/>
            <person name="Ma L.J."/>
            <person name="Malavazi I."/>
            <person name="Matsuo A.L."/>
            <person name="Morais F.V."/>
            <person name="Pereira M."/>
            <person name="Rodriguez-Brito S."/>
            <person name="Sakthikumar S."/>
            <person name="Salem-Izacc S.M."/>
            <person name="Sykes S.M."/>
            <person name="Teixeira M.M."/>
            <person name="Vallejo M.C."/>
            <person name="Walter M.E."/>
            <person name="Yandava C."/>
            <person name="Young S."/>
            <person name="Zeng Q."/>
            <person name="Zucker J."/>
            <person name="Felipe M.S."/>
            <person name="Goldman G.H."/>
            <person name="Haas B.J."/>
            <person name="McEwen J.G."/>
            <person name="Nino-Vega G."/>
            <person name="Puccia R."/>
            <person name="San-Blas G."/>
            <person name="Soares C.M."/>
            <person name="Birren B.W."/>
            <person name="Cuomo C.A."/>
        </authorList>
    </citation>
    <scope>NUCLEOTIDE SEQUENCE [LARGE SCALE GENOMIC DNA]</scope>
    <source>
        <strain evidence="2">ATCC MYA-826 / Pb01</strain>
    </source>
</reference>
<dbReference type="HOGENOM" id="CLU_2278303_0_0_1"/>
<keyword evidence="2" id="KW-1185">Reference proteome</keyword>